<organism evidence="1 2">
    <name type="scientific">Echinococcus granulosus</name>
    <name type="common">Hydatid tapeworm</name>
    <dbReference type="NCBI Taxonomy" id="6210"/>
    <lineage>
        <taxon>Eukaryota</taxon>
        <taxon>Metazoa</taxon>
        <taxon>Spiralia</taxon>
        <taxon>Lophotrochozoa</taxon>
        <taxon>Platyhelminthes</taxon>
        <taxon>Cestoda</taxon>
        <taxon>Eucestoda</taxon>
        <taxon>Cyclophyllidea</taxon>
        <taxon>Taeniidae</taxon>
        <taxon>Echinococcus</taxon>
        <taxon>Echinococcus granulosus group</taxon>
    </lineage>
</organism>
<dbReference type="GeneID" id="36344036"/>
<dbReference type="AlphaFoldDB" id="W6UFC3"/>
<dbReference type="EMBL" id="APAU02000102">
    <property type="protein sequence ID" value="EUB56852.1"/>
    <property type="molecule type" value="Genomic_DNA"/>
</dbReference>
<keyword evidence="2" id="KW-1185">Reference proteome</keyword>
<evidence type="ECO:0000313" key="2">
    <source>
        <dbReference type="Proteomes" id="UP000019149"/>
    </source>
</evidence>
<dbReference type="KEGG" id="egl:EGR_08321"/>
<dbReference type="RefSeq" id="XP_024348048.1">
    <property type="nucleotide sequence ID" value="XM_024497570.1"/>
</dbReference>
<comment type="caution">
    <text evidence="1">The sequence shown here is derived from an EMBL/GenBank/DDBJ whole genome shotgun (WGS) entry which is preliminary data.</text>
</comment>
<sequence length="163" mass="18109">MIYFDEESQSIGHSAENTEVSTSPNLDAFSLIRNLPFHVMIVLNESKQCDVSGISASAANLMFLCVARSSDWKCGDIELATLQGTQLRVRANLLFGAFVFRLRQLKNTTVDQNEIDALKAHVPISSNLKHYQPTPDSHAATRQHYSNAGHFAKLKGCENKRTT</sequence>
<dbReference type="Proteomes" id="UP000019149">
    <property type="component" value="Unassembled WGS sequence"/>
</dbReference>
<accession>W6UFC3</accession>
<proteinExistence type="predicted"/>
<gene>
    <name evidence="1" type="ORF">EGR_08321</name>
</gene>
<name>W6UFC3_ECHGR</name>
<dbReference type="CTD" id="36344036"/>
<protein>
    <submittedName>
        <fullName evidence="1">Uncharacterized protein</fullName>
    </submittedName>
</protein>
<evidence type="ECO:0000313" key="1">
    <source>
        <dbReference type="EMBL" id="EUB56852.1"/>
    </source>
</evidence>
<reference evidence="1 2" key="1">
    <citation type="journal article" date="2013" name="Nat. Genet.">
        <title>The genome of the hydatid tapeworm Echinococcus granulosus.</title>
        <authorList>
            <person name="Zheng H."/>
            <person name="Zhang W."/>
            <person name="Zhang L."/>
            <person name="Zhang Z."/>
            <person name="Li J."/>
            <person name="Lu G."/>
            <person name="Zhu Y."/>
            <person name="Wang Y."/>
            <person name="Huang Y."/>
            <person name="Liu J."/>
            <person name="Kang H."/>
            <person name="Chen J."/>
            <person name="Wang L."/>
            <person name="Chen A."/>
            <person name="Yu S."/>
            <person name="Gao Z."/>
            <person name="Jin L."/>
            <person name="Gu W."/>
            <person name="Wang Z."/>
            <person name="Zhao L."/>
            <person name="Shi B."/>
            <person name="Wen H."/>
            <person name="Lin R."/>
            <person name="Jones M.K."/>
            <person name="Brejova B."/>
            <person name="Vinar T."/>
            <person name="Zhao G."/>
            <person name="McManus D.P."/>
            <person name="Chen Z."/>
            <person name="Zhou Y."/>
            <person name="Wang S."/>
        </authorList>
    </citation>
    <scope>NUCLEOTIDE SEQUENCE [LARGE SCALE GENOMIC DNA]</scope>
</reference>